<proteinExistence type="predicted"/>
<comment type="caution">
    <text evidence="2">The sequence shown here is derived from an EMBL/GenBank/DDBJ whole genome shotgun (WGS) entry which is preliminary data.</text>
</comment>
<feature type="compositionally biased region" description="Basic and acidic residues" evidence="1">
    <location>
        <begin position="1"/>
        <end position="23"/>
    </location>
</feature>
<reference evidence="2" key="1">
    <citation type="journal article" date="2014" name="Front. Microbiol.">
        <title>High frequency of phylogenetically diverse reductive dehalogenase-homologous genes in deep subseafloor sedimentary metagenomes.</title>
        <authorList>
            <person name="Kawai M."/>
            <person name="Futagami T."/>
            <person name="Toyoda A."/>
            <person name="Takaki Y."/>
            <person name="Nishi S."/>
            <person name="Hori S."/>
            <person name="Arai W."/>
            <person name="Tsubouchi T."/>
            <person name="Morono Y."/>
            <person name="Uchiyama I."/>
            <person name="Ito T."/>
            <person name="Fujiyama A."/>
            <person name="Inagaki F."/>
            <person name="Takami H."/>
        </authorList>
    </citation>
    <scope>NUCLEOTIDE SEQUENCE</scope>
    <source>
        <strain evidence="2">Expedition CK06-06</strain>
    </source>
</reference>
<protein>
    <submittedName>
        <fullName evidence="2">Uncharacterized protein</fullName>
    </submittedName>
</protein>
<evidence type="ECO:0000256" key="1">
    <source>
        <dbReference type="SAM" id="MobiDB-lite"/>
    </source>
</evidence>
<dbReference type="EMBL" id="BARW01004179">
    <property type="protein sequence ID" value="GAI60588.1"/>
    <property type="molecule type" value="Genomic_DNA"/>
</dbReference>
<accession>X1PXF0</accession>
<sequence length="177" mass="18917">MSNNKDKGNEATEETGKEEKELTVEDLLTDLPLDDKKKKMVSALLTGVVTSLTQISTRLDNLEKQPAPENPDIYDGLSTDQKYQVMMARASAPAAAAQQGIVQALLTRAGGGGGSDIDQLIGSADRLRALRDAFSPAPTAVQLAMEKAQIASVISQTRLMNKVAGKETDKYLDKLAA</sequence>
<dbReference type="AlphaFoldDB" id="X1PXF0"/>
<gene>
    <name evidence="2" type="ORF">S12H4_10003</name>
</gene>
<name>X1PXF0_9ZZZZ</name>
<feature type="non-terminal residue" evidence="2">
    <location>
        <position position="177"/>
    </location>
</feature>
<organism evidence="2">
    <name type="scientific">marine sediment metagenome</name>
    <dbReference type="NCBI Taxonomy" id="412755"/>
    <lineage>
        <taxon>unclassified sequences</taxon>
        <taxon>metagenomes</taxon>
        <taxon>ecological metagenomes</taxon>
    </lineage>
</organism>
<evidence type="ECO:0000313" key="2">
    <source>
        <dbReference type="EMBL" id="GAI60588.1"/>
    </source>
</evidence>
<feature type="region of interest" description="Disordered" evidence="1">
    <location>
        <begin position="1"/>
        <end position="26"/>
    </location>
</feature>